<dbReference type="VEuPathDB" id="AmoebaDB:DDB_G0285801"/>
<dbReference type="AlphaFoldDB" id="B0G152"/>
<evidence type="ECO:0000256" key="1">
    <source>
        <dbReference type="SAM" id="MobiDB-lite"/>
    </source>
</evidence>
<feature type="region of interest" description="Disordered" evidence="1">
    <location>
        <begin position="125"/>
        <end position="224"/>
    </location>
</feature>
<protein>
    <submittedName>
        <fullName evidence="4">Uncharacterized protein</fullName>
    </submittedName>
</protein>
<feature type="compositionally biased region" description="Low complexity" evidence="1">
    <location>
        <begin position="125"/>
        <end position="150"/>
    </location>
</feature>
<feature type="transmembrane region" description="Helical" evidence="2">
    <location>
        <begin position="324"/>
        <end position="343"/>
    </location>
</feature>
<accession>B0G152</accession>
<feature type="compositionally biased region" description="Low complexity" evidence="1">
    <location>
        <begin position="158"/>
        <end position="220"/>
    </location>
</feature>
<evidence type="ECO:0000313" key="4">
    <source>
        <dbReference type="EMBL" id="EDR41054.1"/>
    </source>
</evidence>
<proteinExistence type="predicted"/>
<feature type="chain" id="PRO_5002748461" evidence="3">
    <location>
        <begin position="21"/>
        <end position="344"/>
    </location>
</feature>
<keyword evidence="2" id="KW-1133">Transmembrane helix</keyword>
<dbReference type="Proteomes" id="UP000002195">
    <property type="component" value="Unassembled WGS sequence"/>
</dbReference>
<feature type="signal peptide" evidence="3">
    <location>
        <begin position="1"/>
        <end position="20"/>
    </location>
</feature>
<name>B0G152_DICDI</name>
<dbReference type="RefSeq" id="XP_001733015.1">
    <property type="nucleotide sequence ID" value="XM_001732963.1"/>
</dbReference>
<sequence>MKFFQILLVFFIVVINLIKAQIASKFQITILNGCDQTFTAELDKCSTIGACGFSYAKVTYDSFMGDFTVNMYKENMFRCNEAMPDNFIIFDCGSGSSFPGQYSIKCIKPSATTATTTTISTTSHSTTTTTISTSSTTSSTTNGNTISSGDSGSGGGTKSSTTAHLFSSLSSTSSSSTSPPPTTTSTTTSTTSSSSTSPPPTTASTTASTTTSTTSSSSTTGGVSGATCEITSNSSLIVSYIANTPYIQCNGSPDLNCNGLCSNNSNYTRTCYANKFINCSGISIKCSIDSVEVCKVHWQYDPSSTTSTSEVGPLPNHSISNFNFISTFYITFILLTIFQYHLII</sequence>
<dbReference type="HOGENOM" id="CLU_851067_0_0_1"/>
<dbReference type="dictyBase" id="DDB_G0285801"/>
<reference evidence="4 5" key="1">
    <citation type="journal article" date="2005" name="Nature">
        <title>The genome of the social amoeba Dictyostelium discoideum.</title>
        <authorList>
            <consortium name="The Dictyostelium discoideum Sequencing Consortium"/>
            <person name="Eichinger L."/>
            <person name="Pachebat J.A."/>
            <person name="Glockner G."/>
            <person name="Rajandream M.A."/>
            <person name="Sucgang R."/>
            <person name="Berriman M."/>
            <person name="Song J."/>
            <person name="Olsen R."/>
            <person name="Szafranski K."/>
            <person name="Xu Q."/>
            <person name="Tunggal B."/>
            <person name="Kummerfeld S."/>
            <person name="Madera M."/>
            <person name="Konfortov B.A."/>
            <person name="Rivero F."/>
            <person name="Bankier A.T."/>
            <person name="Lehmann R."/>
            <person name="Hamlin N."/>
            <person name="Davies R."/>
            <person name="Gaudet P."/>
            <person name="Fey P."/>
            <person name="Pilcher K."/>
            <person name="Chen G."/>
            <person name="Saunders D."/>
            <person name="Sodergren E."/>
            <person name="Davis P."/>
            <person name="Kerhornou A."/>
            <person name="Nie X."/>
            <person name="Hall N."/>
            <person name="Anjard C."/>
            <person name="Hemphill L."/>
            <person name="Bason N."/>
            <person name="Farbrother P."/>
            <person name="Desany B."/>
            <person name="Just E."/>
            <person name="Morio T."/>
            <person name="Rost R."/>
            <person name="Churcher C."/>
            <person name="Cooper J."/>
            <person name="Haydock S."/>
            <person name="van Driessche N."/>
            <person name="Cronin A."/>
            <person name="Goodhead I."/>
            <person name="Muzny D."/>
            <person name="Mourier T."/>
            <person name="Pain A."/>
            <person name="Lu M."/>
            <person name="Harper D."/>
            <person name="Lindsay R."/>
            <person name="Hauser H."/>
            <person name="James K."/>
            <person name="Quiles M."/>
            <person name="Madan Babu M."/>
            <person name="Saito T."/>
            <person name="Buchrieser C."/>
            <person name="Wardroper A."/>
            <person name="Felder M."/>
            <person name="Thangavelu M."/>
            <person name="Johnson D."/>
            <person name="Knights A."/>
            <person name="Loulseged H."/>
            <person name="Mungall K."/>
            <person name="Oliver K."/>
            <person name="Price C."/>
            <person name="Quail M.A."/>
            <person name="Urushihara H."/>
            <person name="Hernandez J."/>
            <person name="Rabbinowitsch E."/>
            <person name="Steffen D."/>
            <person name="Sanders M."/>
            <person name="Ma J."/>
            <person name="Kohara Y."/>
            <person name="Sharp S."/>
            <person name="Simmonds M."/>
            <person name="Spiegler S."/>
            <person name="Tivey A."/>
            <person name="Sugano S."/>
            <person name="White B."/>
            <person name="Walker D."/>
            <person name="Woodward J."/>
            <person name="Winckler T."/>
            <person name="Tanaka Y."/>
            <person name="Shaulsky G."/>
            <person name="Schleicher M."/>
            <person name="Weinstock G."/>
            <person name="Rosenthal A."/>
            <person name="Cox E.C."/>
            <person name="Chisholm R.L."/>
            <person name="Gibbs R."/>
            <person name="Loomis W.F."/>
            <person name="Platzer M."/>
            <person name="Kay R.R."/>
            <person name="Williams J."/>
            <person name="Dear P.H."/>
            <person name="Noegel A.A."/>
            <person name="Barrell B."/>
            <person name="Kuspa A."/>
        </authorList>
    </citation>
    <scope>NUCLEOTIDE SEQUENCE [LARGE SCALE GENOMIC DNA]</scope>
    <source>
        <strain evidence="4 5">AX4</strain>
    </source>
</reference>
<evidence type="ECO:0000313" key="5">
    <source>
        <dbReference type="Proteomes" id="UP000002195"/>
    </source>
</evidence>
<keyword evidence="5" id="KW-1185">Reference proteome</keyword>
<dbReference type="PaxDb" id="44689-DDB0235381"/>
<dbReference type="EMBL" id="AAFI02000080">
    <property type="protein sequence ID" value="EDR41054.1"/>
    <property type="molecule type" value="Genomic_DNA"/>
</dbReference>
<dbReference type="InParanoid" id="B0G152"/>
<gene>
    <name evidence="4" type="ORF">DDB_G0285801</name>
</gene>
<keyword evidence="2" id="KW-0472">Membrane</keyword>
<evidence type="ECO:0000256" key="2">
    <source>
        <dbReference type="SAM" id="Phobius"/>
    </source>
</evidence>
<organism evidence="4 5">
    <name type="scientific">Dictyostelium discoideum</name>
    <name type="common">Social amoeba</name>
    <dbReference type="NCBI Taxonomy" id="44689"/>
    <lineage>
        <taxon>Eukaryota</taxon>
        <taxon>Amoebozoa</taxon>
        <taxon>Evosea</taxon>
        <taxon>Eumycetozoa</taxon>
        <taxon>Dictyostelia</taxon>
        <taxon>Dictyosteliales</taxon>
        <taxon>Dictyosteliaceae</taxon>
        <taxon>Dictyostelium</taxon>
    </lineage>
</organism>
<evidence type="ECO:0000256" key="3">
    <source>
        <dbReference type="SAM" id="SignalP"/>
    </source>
</evidence>
<keyword evidence="2" id="KW-0812">Transmembrane</keyword>
<keyword evidence="3" id="KW-0732">Signal</keyword>
<dbReference type="OMA" id="PANNCHV"/>
<dbReference type="GeneID" id="8625291"/>
<comment type="caution">
    <text evidence="4">The sequence shown here is derived from an EMBL/GenBank/DDBJ whole genome shotgun (WGS) entry which is preliminary data.</text>
</comment>
<dbReference type="KEGG" id="ddi:DDB_G0285801"/>